<dbReference type="PANTHER" id="PTHR11010:SF38">
    <property type="entry name" value="LYSOSOMAL PRO-X CARBOXYPEPTIDASE"/>
    <property type="match status" value="1"/>
</dbReference>
<gene>
    <name evidence="8" type="ORF">LTR25_007867</name>
</gene>
<protein>
    <submittedName>
        <fullName evidence="8">Uncharacterized protein</fullName>
    </submittedName>
</protein>
<evidence type="ECO:0000256" key="4">
    <source>
        <dbReference type="ARBA" id="ARBA00022801"/>
    </source>
</evidence>
<organism evidence="8 9">
    <name type="scientific">Vermiconidia calcicola</name>
    <dbReference type="NCBI Taxonomy" id="1690605"/>
    <lineage>
        <taxon>Eukaryota</taxon>
        <taxon>Fungi</taxon>
        <taxon>Dikarya</taxon>
        <taxon>Ascomycota</taxon>
        <taxon>Pezizomycotina</taxon>
        <taxon>Dothideomycetes</taxon>
        <taxon>Dothideomycetidae</taxon>
        <taxon>Mycosphaerellales</taxon>
        <taxon>Extremaceae</taxon>
        <taxon>Vermiconidia</taxon>
    </lineage>
</organism>
<dbReference type="GO" id="GO:0006508">
    <property type="term" value="P:proteolysis"/>
    <property type="evidence" value="ECO:0007669"/>
    <property type="project" value="UniProtKB-KW"/>
</dbReference>
<keyword evidence="2" id="KW-0645">Protease</keyword>
<dbReference type="InterPro" id="IPR008758">
    <property type="entry name" value="Peptidase_S28"/>
</dbReference>
<proteinExistence type="inferred from homology"/>
<dbReference type="Proteomes" id="UP001345827">
    <property type="component" value="Unassembled WGS sequence"/>
</dbReference>
<evidence type="ECO:0000256" key="7">
    <source>
        <dbReference type="SAM" id="SignalP"/>
    </source>
</evidence>
<evidence type="ECO:0000256" key="5">
    <source>
        <dbReference type="ARBA" id="ARBA00023180"/>
    </source>
</evidence>
<dbReference type="GO" id="GO:0070008">
    <property type="term" value="F:serine-type exopeptidase activity"/>
    <property type="evidence" value="ECO:0007669"/>
    <property type="project" value="InterPro"/>
</dbReference>
<feature type="chain" id="PRO_5043765523" evidence="7">
    <location>
        <begin position="23"/>
        <end position="546"/>
    </location>
</feature>
<dbReference type="EMBL" id="JAXLQG010000015">
    <property type="protein sequence ID" value="KAK5532334.1"/>
    <property type="molecule type" value="Genomic_DNA"/>
</dbReference>
<dbReference type="PANTHER" id="PTHR11010">
    <property type="entry name" value="PROTEASE S28 PRO-X CARBOXYPEPTIDASE-RELATED"/>
    <property type="match status" value="1"/>
</dbReference>
<keyword evidence="3 7" id="KW-0732">Signal</keyword>
<dbReference type="InterPro" id="IPR042269">
    <property type="entry name" value="Ser_carbopepase_S28_SKS"/>
</dbReference>
<evidence type="ECO:0000313" key="8">
    <source>
        <dbReference type="EMBL" id="KAK5532334.1"/>
    </source>
</evidence>
<feature type="compositionally biased region" description="Polar residues" evidence="6">
    <location>
        <begin position="30"/>
        <end position="42"/>
    </location>
</feature>
<evidence type="ECO:0000256" key="2">
    <source>
        <dbReference type="ARBA" id="ARBA00022670"/>
    </source>
</evidence>
<name>A0AAV9PYY0_9PEZI</name>
<accession>A0AAV9PYY0</accession>
<comment type="caution">
    <text evidence="8">The sequence shown here is derived from an EMBL/GenBank/DDBJ whole genome shotgun (WGS) entry which is preliminary data.</text>
</comment>
<dbReference type="AlphaFoldDB" id="A0AAV9PYY0"/>
<evidence type="ECO:0000256" key="1">
    <source>
        <dbReference type="ARBA" id="ARBA00011079"/>
    </source>
</evidence>
<dbReference type="InterPro" id="IPR029058">
    <property type="entry name" value="AB_hydrolase_fold"/>
</dbReference>
<keyword evidence="5" id="KW-0325">Glycoprotein</keyword>
<dbReference type="GO" id="GO:0008239">
    <property type="term" value="F:dipeptidyl-peptidase activity"/>
    <property type="evidence" value="ECO:0007669"/>
    <property type="project" value="TreeGrafter"/>
</dbReference>
<dbReference type="Pfam" id="PF05577">
    <property type="entry name" value="Peptidase_S28"/>
    <property type="match status" value="1"/>
</dbReference>
<feature type="signal peptide" evidence="7">
    <location>
        <begin position="1"/>
        <end position="22"/>
    </location>
</feature>
<sequence>MKFPSKRLFTLFVIAPIPSLSSVVPHEPSRNNILSRASTDTPNEPPAVPPNQDDCHFQFFTQSIDHFGQHNGTFRQKYNMVTDFFKSGGPIFFYQGEEQTYLDCVVSNLYPFLPYYAMSGCLLSFGRVKLEPDNVQCPKDTSIAYTWAKETNGIAVTLEHRYFGESAPFGASDPTKQLEEYAYLTLDNVMTDGVAFMDHIKQNITGAQDSKVIVLSGSYGGFLSTMYRQNHPEAIYGAIASAPPVEAISNNSHSQNYWNWNIWLNNVYQDRSALASSRIKNAIGTLEQRFESGNLTSLKDELGLCYIPKQNEFTSINSWLQNSLSQAAEFNYATKRPGRSSIALPLEVIVNTTTQPQIEPMQIINETLWLWFGPSSGLNLSCIDYRDQNALLASVPMIQQSVFMYLTCKYFPMEALPDVPNGTIFYPIDASAKAVAGCDAQYNISTPSPEQLRTRYKYTPEDLQNSTRIIWSLGQYDPTSAVSPNQPGINAPTMTADRNVSRILYTSDMAHREDLFAPDPSDRDTVIQARAIELETIKGWLGWYDL</sequence>
<evidence type="ECO:0000256" key="3">
    <source>
        <dbReference type="ARBA" id="ARBA00022729"/>
    </source>
</evidence>
<evidence type="ECO:0000256" key="6">
    <source>
        <dbReference type="SAM" id="MobiDB-lite"/>
    </source>
</evidence>
<reference evidence="8 9" key="1">
    <citation type="submission" date="2023-06" db="EMBL/GenBank/DDBJ databases">
        <title>Black Yeasts Isolated from many extreme environments.</title>
        <authorList>
            <person name="Coleine C."/>
            <person name="Stajich J.E."/>
            <person name="Selbmann L."/>
        </authorList>
    </citation>
    <scope>NUCLEOTIDE SEQUENCE [LARGE SCALE GENOMIC DNA]</scope>
    <source>
        <strain evidence="8 9">CCFEE 5887</strain>
    </source>
</reference>
<dbReference type="Gene3D" id="1.20.120.980">
    <property type="entry name" value="Serine carboxypeptidase S28, SKS domain"/>
    <property type="match status" value="1"/>
</dbReference>
<keyword evidence="4" id="KW-0378">Hydrolase</keyword>
<dbReference type="Gene3D" id="3.40.50.1820">
    <property type="entry name" value="alpha/beta hydrolase"/>
    <property type="match status" value="1"/>
</dbReference>
<dbReference type="SUPFAM" id="SSF53474">
    <property type="entry name" value="alpha/beta-Hydrolases"/>
    <property type="match status" value="1"/>
</dbReference>
<keyword evidence="9" id="KW-1185">Reference proteome</keyword>
<comment type="similarity">
    <text evidence="1">Belongs to the peptidase S28 family.</text>
</comment>
<evidence type="ECO:0000313" key="9">
    <source>
        <dbReference type="Proteomes" id="UP001345827"/>
    </source>
</evidence>
<feature type="region of interest" description="Disordered" evidence="6">
    <location>
        <begin position="23"/>
        <end position="48"/>
    </location>
</feature>